<keyword evidence="2" id="KW-0808">Transferase</keyword>
<dbReference type="OrthoDB" id="5020382at2"/>
<dbReference type="InterPro" id="IPR016181">
    <property type="entry name" value="Acyl_CoA_acyltransferase"/>
</dbReference>
<feature type="domain" description="N-acetyltransferase" evidence="1">
    <location>
        <begin position="4"/>
        <end position="55"/>
    </location>
</feature>
<proteinExistence type="predicted"/>
<accession>A0A4R8ZZP0</accession>
<sequence length="196" mass="21229">MLTADMDWVISPSWQGCGFASEAAQAMLEWLRSNGVNRFTSHILPAICASIRVAQNQALQATLSRKDGEIRWESQSPPSEVADVRARQGAVDFALVQRDGQRARLLISLPSSGAPQYWLYADPSDTADWVSQLLIWIDEEVFTGGLSGSRARLNIAGDSYVITENYGWRLEGAAEHARLSAAAAAGPSGWHAGGLN</sequence>
<comment type="caution">
    <text evidence="2">The sequence shown here is derived from an EMBL/GenBank/DDBJ whole genome shotgun (WGS) entry which is preliminary data.</text>
</comment>
<dbReference type="EMBL" id="SOHE01000048">
    <property type="protein sequence ID" value="TFD49600.1"/>
    <property type="molecule type" value="Genomic_DNA"/>
</dbReference>
<gene>
    <name evidence="2" type="ORF">E3T55_11005</name>
</gene>
<organism evidence="2 3">
    <name type="scientific">Cryobacterium frigoriphilum</name>
    <dbReference type="NCBI Taxonomy" id="1259150"/>
    <lineage>
        <taxon>Bacteria</taxon>
        <taxon>Bacillati</taxon>
        <taxon>Actinomycetota</taxon>
        <taxon>Actinomycetes</taxon>
        <taxon>Micrococcales</taxon>
        <taxon>Microbacteriaceae</taxon>
        <taxon>Cryobacterium</taxon>
    </lineage>
</organism>
<keyword evidence="3" id="KW-1185">Reference proteome</keyword>
<dbReference type="AlphaFoldDB" id="A0A4R8ZZP0"/>
<evidence type="ECO:0000313" key="3">
    <source>
        <dbReference type="Proteomes" id="UP000297447"/>
    </source>
</evidence>
<dbReference type="GO" id="GO:0016747">
    <property type="term" value="F:acyltransferase activity, transferring groups other than amino-acyl groups"/>
    <property type="evidence" value="ECO:0007669"/>
    <property type="project" value="InterPro"/>
</dbReference>
<dbReference type="RefSeq" id="WP_134519619.1">
    <property type="nucleotide sequence ID" value="NZ_SOHE01000048.1"/>
</dbReference>
<protein>
    <submittedName>
        <fullName evidence="2">N-acetyltransferase</fullName>
    </submittedName>
</protein>
<dbReference type="Pfam" id="PF13302">
    <property type="entry name" value="Acetyltransf_3"/>
    <property type="match status" value="1"/>
</dbReference>
<dbReference type="Gene3D" id="3.40.630.30">
    <property type="match status" value="1"/>
</dbReference>
<dbReference type="Proteomes" id="UP000297447">
    <property type="component" value="Unassembled WGS sequence"/>
</dbReference>
<name>A0A4R8ZZP0_9MICO</name>
<evidence type="ECO:0000313" key="2">
    <source>
        <dbReference type="EMBL" id="TFD49600.1"/>
    </source>
</evidence>
<reference evidence="2 3" key="1">
    <citation type="submission" date="2019-03" db="EMBL/GenBank/DDBJ databases">
        <title>Genomics of glacier-inhabiting Cryobacterium strains.</title>
        <authorList>
            <person name="Liu Q."/>
            <person name="Xin Y.-H."/>
        </authorList>
    </citation>
    <scope>NUCLEOTIDE SEQUENCE [LARGE SCALE GENOMIC DNA]</scope>
    <source>
        <strain evidence="2 3">Hh14</strain>
    </source>
</reference>
<evidence type="ECO:0000259" key="1">
    <source>
        <dbReference type="Pfam" id="PF13302"/>
    </source>
</evidence>
<dbReference type="SUPFAM" id="SSF55729">
    <property type="entry name" value="Acyl-CoA N-acyltransferases (Nat)"/>
    <property type="match status" value="1"/>
</dbReference>
<dbReference type="InterPro" id="IPR000182">
    <property type="entry name" value="GNAT_dom"/>
</dbReference>